<proteinExistence type="predicted"/>
<gene>
    <name evidence="1" type="ORF">SDC9_67255</name>
</gene>
<dbReference type="GO" id="GO:0030246">
    <property type="term" value="F:carbohydrate binding"/>
    <property type="evidence" value="ECO:0007669"/>
    <property type="project" value="InterPro"/>
</dbReference>
<protein>
    <recommendedName>
        <fullName evidence="2">DUF4432 domain-containing protein</fullName>
    </recommendedName>
</protein>
<name>A0A644XXK2_9ZZZZ</name>
<accession>A0A644XXK2</accession>
<comment type="caution">
    <text evidence="1">The sequence shown here is derived from an EMBL/GenBank/DDBJ whole genome shotgun (WGS) entry which is preliminary data.</text>
</comment>
<sequence length="332" mass="37256">MDYESIKQYIGNRQQLFSVRESRLTGGRADGVCVIDVQNGGNLSVTIVPDRCMDIFSVRYKGRCLNYITSNGLAHPAYYEVTGEGWSEAFSGGFLYTCGLSNTGLRSGTEWDAQKEHGCIANRPAERVNIVETETPDGPAVEITGTMKEGMLAGTNLSLTRSIRLSYQRDVVEVTDTVKNEGFRRVPHTILYHCNMGYPLLQPDSKFSVPHSAVRPRTPFAEEMLPHLDEILPPQDALEEMCYYYSIVPDESGWCAAVLENARENLRLRLRFDASTLDQFVQWKNFVKGEYIMGLEPANAPIDGREDALARGELPCLEGGETRTYRLIFELD</sequence>
<dbReference type="AlphaFoldDB" id="A0A644XXK2"/>
<dbReference type="Pfam" id="PF14486">
    <property type="entry name" value="DUF4432"/>
    <property type="match status" value="1"/>
</dbReference>
<evidence type="ECO:0008006" key="2">
    <source>
        <dbReference type="Google" id="ProtNLM"/>
    </source>
</evidence>
<dbReference type="InterPro" id="IPR027839">
    <property type="entry name" value="DUF4432"/>
</dbReference>
<dbReference type="Gene3D" id="2.70.98.10">
    <property type="match status" value="1"/>
</dbReference>
<reference evidence="1" key="1">
    <citation type="submission" date="2019-08" db="EMBL/GenBank/DDBJ databases">
        <authorList>
            <person name="Kucharzyk K."/>
            <person name="Murdoch R.W."/>
            <person name="Higgins S."/>
            <person name="Loffler F."/>
        </authorList>
    </citation>
    <scope>NUCLEOTIDE SEQUENCE</scope>
</reference>
<evidence type="ECO:0000313" key="1">
    <source>
        <dbReference type="EMBL" id="MPM20819.1"/>
    </source>
</evidence>
<dbReference type="EMBL" id="VSSQ01003464">
    <property type="protein sequence ID" value="MPM20819.1"/>
    <property type="molecule type" value="Genomic_DNA"/>
</dbReference>
<dbReference type="CDD" id="cd09023">
    <property type="entry name" value="Aldose_epim_Ec_c4013"/>
    <property type="match status" value="1"/>
</dbReference>
<organism evidence="1">
    <name type="scientific">bioreactor metagenome</name>
    <dbReference type="NCBI Taxonomy" id="1076179"/>
    <lineage>
        <taxon>unclassified sequences</taxon>
        <taxon>metagenomes</taxon>
        <taxon>ecological metagenomes</taxon>
    </lineage>
</organism>
<dbReference type="InterPro" id="IPR014718">
    <property type="entry name" value="GH-type_carb-bd"/>
</dbReference>